<comment type="caution">
    <text evidence="6">The sequence shown here is derived from an EMBL/GenBank/DDBJ whole genome shotgun (WGS) entry which is preliminary data.</text>
</comment>
<evidence type="ECO:0000313" key="7">
    <source>
        <dbReference type="Proteomes" id="UP000584642"/>
    </source>
</evidence>
<dbReference type="InterPro" id="IPR015422">
    <property type="entry name" value="PyrdxlP-dep_Trfase_small"/>
</dbReference>
<dbReference type="Proteomes" id="UP000584642">
    <property type="component" value="Unassembled WGS sequence"/>
</dbReference>
<dbReference type="Gene3D" id="3.40.640.10">
    <property type="entry name" value="Type I PLP-dependent aspartate aminotransferase-like (Major domain)"/>
    <property type="match status" value="1"/>
</dbReference>
<dbReference type="SUPFAM" id="SSF53383">
    <property type="entry name" value="PLP-dependent transferases"/>
    <property type="match status" value="1"/>
</dbReference>
<dbReference type="Pfam" id="PF00202">
    <property type="entry name" value="Aminotran_3"/>
    <property type="match status" value="1"/>
</dbReference>
<dbReference type="InterPro" id="IPR049704">
    <property type="entry name" value="Aminotrans_3_PPA_site"/>
</dbReference>
<keyword evidence="7" id="KW-1185">Reference proteome</keyword>
<dbReference type="NCBIfam" id="NF005682">
    <property type="entry name" value="PRK07480.1"/>
    <property type="match status" value="1"/>
</dbReference>
<dbReference type="InterPro" id="IPR015424">
    <property type="entry name" value="PyrdxlP-dep_Trfase"/>
</dbReference>
<accession>A0ABX2TBG8</accession>
<evidence type="ECO:0000256" key="2">
    <source>
        <dbReference type="ARBA" id="ARBA00022576"/>
    </source>
</evidence>
<dbReference type="PANTHER" id="PTHR42684:SF3">
    <property type="entry name" value="ADENOSYLMETHIONINE-8-AMINO-7-OXONONANOATE AMINOTRANSFERASE"/>
    <property type="match status" value="1"/>
</dbReference>
<dbReference type="PANTHER" id="PTHR42684">
    <property type="entry name" value="ADENOSYLMETHIONINE-8-AMINO-7-OXONONANOATE AMINOTRANSFERASE"/>
    <property type="match status" value="1"/>
</dbReference>
<dbReference type="GO" id="GO:0008483">
    <property type="term" value="F:transaminase activity"/>
    <property type="evidence" value="ECO:0007669"/>
    <property type="project" value="UniProtKB-KW"/>
</dbReference>
<dbReference type="CDD" id="cd00610">
    <property type="entry name" value="OAT_like"/>
    <property type="match status" value="1"/>
</dbReference>
<comment type="cofactor">
    <cofactor evidence="1">
        <name>pyridoxal 5'-phosphate</name>
        <dbReference type="ChEBI" id="CHEBI:597326"/>
    </cofactor>
</comment>
<keyword evidence="2 6" id="KW-0032">Aminotransferase</keyword>
<evidence type="ECO:0000256" key="3">
    <source>
        <dbReference type="ARBA" id="ARBA00022679"/>
    </source>
</evidence>
<dbReference type="PIRSF" id="PIRSF000521">
    <property type="entry name" value="Transaminase_4ab_Lys_Orn"/>
    <property type="match status" value="1"/>
</dbReference>
<comment type="similarity">
    <text evidence="5">Belongs to the class-III pyridoxal-phosphate-dependent aminotransferase family.</text>
</comment>
<evidence type="ECO:0000313" key="6">
    <source>
        <dbReference type="EMBL" id="NYZ21674.1"/>
    </source>
</evidence>
<reference evidence="6 7" key="1">
    <citation type="submission" date="2020-05" db="EMBL/GenBank/DDBJ databases">
        <title>Azospirillum oleiclasticum sp. nov, a nitrogen-fixing and heavy crude oil-emulsifying bacterium isolated from the crude oil of Yumen Oilfield.</title>
        <authorList>
            <person name="Wu D."/>
            <person name="Cai M."/>
            <person name="Zhang X."/>
        </authorList>
    </citation>
    <scope>NUCLEOTIDE SEQUENCE [LARGE SCALE GENOMIC DNA]</scope>
    <source>
        <strain evidence="6 7">ROY-1-1-2</strain>
    </source>
</reference>
<gene>
    <name evidence="6" type="ORF">HND93_18325</name>
</gene>
<evidence type="ECO:0000256" key="5">
    <source>
        <dbReference type="RuleBase" id="RU003560"/>
    </source>
</evidence>
<dbReference type="RefSeq" id="WP_180283452.1">
    <property type="nucleotide sequence ID" value="NZ_JABFDB010000013.1"/>
</dbReference>
<evidence type="ECO:0000256" key="4">
    <source>
        <dbReference type="ARBA" id="ARBA00022898"/>
    </source>
</evidence>
<dbReference type="InterPro" id="IPR005814">
    <property type="entry name" value="Aminotrans_3"/>
</dbReference>
<dbReference type="Gene3D" id="3.90.1150.10">
    <property type="entry name" value="Aspartate Aminotransferase, domain 1"/>
    <property type="match status" value="1"/>
</dbReference>
<evidence type="ECO:0000256" key="1">
    <source>
        <dbReference type="ARBA" id="ARBA00001933"/>
    </source>
</evidence>
<organism evidence="6 7">
    <name type="scientific">Azospirillum oleiclasticum</name>
    <dbReference type="NCBI Taxonomy" id="2735135"/>
    <lineage>
        <taxon>Bacteria</taxon>
        <taxon>Pseudomonadati</taxon>
        <taxon>Pseudomonadota</taxon>
        <taxon>Alphaproteobacteria</taxon>
        <taxon>Rhodospirillales</taxon>
        <taxon>Azospirillaceae</taxon>
        <taxon>Azospirillum</taxon>
    </lineage>
</organism>
<dbReference type="EMBL" id="JABFDB010000013">
    <property type="protein sequence ID" value="NYZ21674.1"/>
    <property type="molecule type" value="Genomic_DNA"/>
</dbReference>
<proteinExistence type="inferred from homology"/>
<sequence length="456" mass="49907">MTAIGNSPASRDKAFVLHPYTNLKAHETQGPMIIDRGQGVRVYDDSGKEYIEGLASLWCVSLGWGQERLVEAAARQMRKLATYHTFTHKSHEPMIDLAEALLKLAPVPMSKVFFANSGSEANDTVIKIIWYYNNALGRPEKKKILSRLKAYHGVTVATASLTGLPNNHRDFDLPIARIQHLDCPHHYRFAEPGETEEQFATRLAENLEAHILAEGPDTVAAMFAEPIMGAGGVIIPPETYFAKIQPILKKYDVLLIADEVICGFGRTGNFWGSETVGMQPDILTCAKQLSSGYLPISAVMVNEKVYQAMVAESEKIGIFGHGFTYSAHPVAAAVALETLKIYEDMDMLNHVRSVSPRFLERLTALGDHPLIGEARGIGLIGAVELVADKETKTPFEPAGMAGAKVNALGHEQGVITRAMGDRIAFCPPLVIGTDDIDEMFDRFTRALDAAIPVLKP</sequence>
<dbReference type="PROSITE" id="PS00600">
    <property type="entry name" value="AA_TRANSFER_CLASS_3"/>
    <property type="match status" value="1"/>
</dbReference>
<protein>
    <submittedName>
        <fullName evidence="6">Aspartate aminotransferase family protein</fullName>
    </submittedName>
</protein>
<name>A0ABX2TBG8_9PROT</name>
<keyword evidence="3" id="KW-0808">Transferase</keyword>
<dbReference type="InterPro" id="IPR015421">
    <property type="entry name" value="PyrdxlP-dep_Trfase_major"/>
</dbReference>
<keyword evidence="4 5" id="KW-0663">Pyridoxal phosphate</keyword>
<dbReference type="NCBIfam" id="NF004767">
    <property type="entry name" value="PRK06105.1"/>
    <property type="match status" value="1"/>
</dbReference>